<evidence type="ECO:0008006" key="5">
    <source>
        <dbReference type="Google" id="ProtNLM"/>
    </source>
</evidence>
<reference evidence="3 4" key="1">
    <citation type="journal article" date="2019" name="Int. J. Syst. Evol. Microbiol.">
        <title>The Global Catalogue of Microorganisms (GCM) 10K type strain sequencing project: providing services to taxonomists for standard genome sequencing and annotation.</title>
        <authorList>
            <consortium name="The Broad Institute Genomics Platform"/>
            <consortium name="The Broad Institute Genome Sequencing Center for Infectious Disease"/>
            <person name="Wu L."/>
            <person name="Ma J."/>
        </authorList>
    </citation>
    <scope>NUCLEOTIDE SEQUENCE [LARGE SCALE GENOMIC DNA]</scope>
    <source>
        <strain evidence="3 4">JCM 16114</strain>
    </source>
</reference>
<comment type="caution">
    <text evidence="3">The sequence shown here is derived from an EMBL/GenBank/DDBJ whole genome shotgun (WGS) entry which is preliminary data.</text>
</comment>
<name>A0ABN3CYX8_9ACTN</name>
<keyword evidence="4" id="KW-1185">Reference proteome</keyword>
<evidence type="ECO:0000256" key="2">
    <source>
        <dbReference type="SAM" id="SignalP"/>
    </source>
</evidence>
<proteinExistence type="predicted"/>
<organism evidence="3 4">
    <name type="scientific">Nonomuraea monospora</name>
    <dbReference type="NCBI Taxonomy" id="568818"/>
    <lineage>
        <taxon>Bacteria</taxon>
        <taxon>Bacillati</taxon>
        <taxon>Actinomycetota</taxon>
        <taxon>Actinomycetes</taxon>
        <taxon>Streptosporangiales</taxon>
        <taxon>Streptosporangiaceae</taxon>
        <taxon>Nonomuraea</taxon>
    </lineage>
</organism>
<keyword evidence="2" id="KW-0732">Signal</keyword>
<accession>A0ABN3CYX8</accession>
<feature type="chain" id="PRO_5046650326" description="Lipoprotein" evidence="2">
    <location>
        <begin position="16"/>
        <end position="202"/>
    </location>
</feature>
<dbReference type="PROSITE" id="PS51257">
    <property type="entry name" value="PROKAR_LIPOPROTEIN"/>
    <property type="match status" value="1"/>
</dbReference>
<evidence type="ECO:0000313" key="4">
    <source>
        <dbReference type="Proteomes" id="UP001499843"/>
    </source>
</evidence>
<dbReference type="EMBL" id="BAAAQX010000043">
    <property type="protein sequence ID" value="GAA2214693.1"/>
    <property type="molecule type" value="Genomic_DNA"/>
</dbReference>
<evidence type="ECO:0000313" key="3">
    <source>
        <dbReference type="EMBL" id="GAA2214693.1"/>
    </source>
</evidence>
<feature type="signal peptide" evidence="2">
    <location>
        <begin position="1"/>
        <end position="15"/>
    </location>
</feature>
<feature type="region of interest" description="Disordered" evidence="1">
    <location>
        <begin position="23"/>
        <end position="68"/>
    </location>
</feature>
<sequence length="202" mass="20982">MRKTFALAVAAFALAGCGMMPGQQGGGGEERQSQAAVEGQSASAAPQSASEEQGQTPARSAPPQDAGVIASREVKVGAGDMYGKARVDITALKRQGRVLSLNWTVTATEGKVNVHNGMGAGPLDFTVSTVSLIDPVNAKRYRVARNGTGQDAECVCSDTQGLFMEPEEASTLYAVFAAPPADVTKINVEMPMFGVFTDVPIS</sequence>
<dbReference type="RefSeq" id="WP_344492733.1">
    <property type="nucleotide sequence ID" value="NZ_BAAAQX010000043.1"/>
</dbReference>
<gene>
    <name evidence="3" type="ORF">GCM10009850_101580</name>
</gene>
<protein>
    <recommendedName>
        <fullName evidence="5">Lipoprotein</fullName>
    </recommendedName>
</protein>
<evidence type="ECO:0000256" key="1">
    <source>
        <dbReference type="SAM" id="MobiDB-lite"/>
    </source>
</evidence>
<dbReference type="Proteomes" id="UP001499843">
    <property type="component" value="Unassembled WGS sequence"/>
</dbReference>
<feature type="compositionally biased region" description="Low complexity" evidence="1">
    <location>
        <begin position="38"/>
        <end position="55"/>
    </location>
</feature>